<keyword evidence="3" id="KW-1185">Reference proteome</keyword>
<dbReference type="Proteomes" id="UP000324222">
    <property type="component" value="Unassembled WGS sequence"/>
</dbReference>
<evidence type="ECO:0000313" key="2">
    <source>
        <dbReference type="EMBL" id="MPC48135.1"/>
    </source>
</evidence>
<dbReference type="EMBL" id="VSRR010008124">
    <property type="protein sequence ID" value="MPC48135.1"/>
    <property type="molecule type" value="Genomic_DNA"/>
</dbReference>
<protein>
    <submittedName>
        <fullName evidence="2">Uncharacterized protein</fullName>
    </submittedName>
</protein>
<proteinExistence type="predicted"/>
<gene>
    <name evidence="2" type="ORF">E2C01_041901</name>
</gene>
<sequence length="61" mass="6435">MAAHLPPAQPAPQGQPHQPHPPPVALPLALQLHLLPVAEFLCPPPPNRGGTTLKAILVCHH</sequence>
<comment type="caution">
    <text evidence="2">The sequence shown here is derived from an EMBL/GenBank/DDBJ whole genome shotgun (WGS) entry which is preliminary data.</text>
</comment>
<name>A0A5B7FRX8_PORTR</name>
<evidence type="ECO:0000313" key="3">
    <source>
        <dbReference type="Proteomes" id="UP000324222"/>
    </source>
</evidence>
<feature type="region of interest" description="Disordered" evidence="1">
    <location>
        <begin position="1"/>
        <end position="25"/>
    </location>
</feature>
<organism evidence="2 3">
    <name type="scientific">Portunus trituberculatus</name>
    <name type="common">Swimming crab</name>
    <name type="synonym">Neptunus trituberculatus</name>
    <dbReference type="NCBI Taxonomy" id="210409"/>
    <lineage>
        <taxon>Eukaryota</taxon>
        <taxon>Metazoa</taxon>
        <taxon>Ecdysozoa</taxon>
        <taxon>Arthropoda</taxon>
        <taxon>Crustacea</taxon>
        <taxon>Multicrustacea</taxon>
        <taxon>Malacostraca</taxon>
        <taxon>Eumalacostraca</taxon>
        <taxon>Eucarida</taxon>
        <taxon>Decapoda</taxon>
        <taxon>Pleocyemata</taxon>
        <taxon>Brachyura</taxon>
        <taxon>Eubrachyura</taxon>
        <taxon>Portunoidea</taxon>
        <taxon>Portunidae</taxon>
        <taxon>Portuninae</taxon>
        <taxon>Portunus</taxon>
    </lineage>
</organism>
<reference evidence="2 3" key="1">
    <citation type="submission" date="2019-05" db="EMBL/GenBank/DDBJ databases">
        <title>Another draft genome of Portunus trituberculatus and its Hox gene families provides insights of decapod evolution.</title>
        <authorList>
            <person name="Jeong J.-H."/>
            <person name="Song I."/>
            <person name="Kim S."/>
            <person name="Choi T."/>
            <person name="Kim D."/>
            <person name="Ryu S."/>
            <person name="Kim W."/>
        </authorList>
    </citation>
    <scope>NUCLEOTIDE SEQUENCE [LARGE SCALE GENOMIC DNA]</scope>
    <source>
        <tissue evidence="2">Muscle</tissue>
    </source>
</reference>
<accession>A0A5B7FRX8</accession>
<feature type="compositionally biased region" description="Low complexity" evidence="1">
    <location>
        <begin position="1"/>
        <end position="17"/>
    </location>
</feature>
<dbReference type="AlphaFoldDB" id="A0A5B7FRX8"/>
<evidence type="ECO:0000256" key="1">
    <source>
        <dbReference type="SAM" id="MobiDB-lite"/>
    </source>
</evidence>